<comment type="caution">
    <text evidence="5">The sequence shown here is derived from an EMBL/GenBank/DDBJ whole genome shotgun (WGS) entry which is preliminary data.</text>
</comment>
<evidence type="ECO:0000313" key="6">
    <source>
        <dbReference type="Proteomes" id="UP000623681"/>
    </source>
</evidence>
<dbReference type="PANTHER" id="PTHR47504">
    <property type="entry name" value="RIGHT ORIGIN-BINDING PROTEIN"/>
    <property type="match status" value="1"/>
</dbReference>
<protein>
    <submittedName>
        <fullName evidence="5">AraC family transcriptional regulator</fullName>
    </submittedName>
</protein>
<evidence type="ECO:0000256" key="2">
    <source>
        <dbReference type="ARBA" id="ARBA00023125"/>
    </source>
</evidence>
<dbReference type="AlphaFoldDB" id="A0A937K1U8"/>
<dbReference type="PROSITE" id="PS00041">
    <property type="entry name" value="HTH_ARAC_FAMILY_1"/>
    <property type="match status" value="1"/>
</dbReference>
<dbReference type="Pfam" id="PF14526">
    <property type="entry name" value="Cass2"/>
    <property type="match status" value="1"/>
</dbReference>
<sequence length="291" mass="34229">MIDLKDTIEECIEYIEDNIYNKISLDEISEETGISKYYLHRVFKSLTGESIIEYVQSRKLTASIDELVHTNKRIIDIAMDYGFNYEQSYIRAFKKKFGHTPLKVRTDDVSMVLTEKININDILTVDNSITYKPSFIFKQKFNIVGTEYKIMSKSGDNAANTYGREFFYNRKNEIVNPINSHIYIGYTDWSQNDNGYIYYMPSTQVADLEHIPDGMKGVTIPANKYVVFRFIGFFNPDEIRGRHIGRVLAHLYRKWIYKSEFKFADSFRLEYIDSSLTKDNYCELDIYQPIE</sequence>
<dbReference type="Pfam" id="PF12833">
    <property type="entry name" value="HTH_18"/>
    <property type="match status" value="1"/>
</dbReference>
<dbReference type="PANTHER" id="PTHR47504:SF5">
    <property type="entry name" value="RIGHT ORIGIN-BINDING PROTEIN"/>
    <property type="match status" value="1"/>
</dbReference>
<dbReference type="SMART" id="SM00871">
    <property type="entry name" value="AraC_E_bind"/>
    <property type="match status" value="1"/>
</dbReference>
<gene>
    <name evidence="5" type="ORF">JK634_03090</name>
</gene>
<evidence type="ECO:0000256" key="1">
    <source>
        <dbReference type="ARBA" id="ARBA00023015"/>
    </source>
</evidence>
<accession>A0A937K1U8</accession>
<keyword evidence="1" id="KW-0805">Transcription regulation</keyword>
<proteinExistence type="predicted"/>
<dbReference type="InterPro" id="IPR050959">
    <property type="entry name" value="MarA-like"/>
</dbReference>
<dbReference type="SUPFAM" id="SSF46689">
    <property type="entry name" value="Homeodomain-like"/>
    <property type="match status" value="2"/>
</dbReference>
<dbReference type="Proteomes" id="UP000623681">
    <property type="component" value="Unassembled WGS sequence"/>
</dbReference>
<dbReference type="GO" id="GO:0003700">
    <property type="term" value="F:DNA-binding transcription factor activity"/>
    <property type="evidence" value="ECO:0007669"/>
    <property type="project" value="InterPro"/>
</dbReference>
<dbReference type="EMBL" id="JAESWA010000017">
    <property type="protein sequence ID" value="MBL4930776.1"/>
    <property type="molecule type" value="Genomic_DNA"/>
</dbReference>
<evidence type="ECO:0000313" key="5">
    <source>
        <dbReference type="EMBL" id="MBL4930776.1"/>
    </source>
</evidence>
<keyword evidence="2" id="KW-0238">DNA-binding</keyword>
<evidence type="ECO:0000256" key="3">
    <source>
        <dbReference type="ARBA" id="ARBA00023163"/>
    </source>
</evidence>
<feature type="domain" description="HTH araC/xylS-type" evidence="4">
    <location>
        <begin position="9"/>
        <end position="107"/>
    </location>
</feature>
<keyword evidence="3" id="KW-0804">Transcription</keyword>
<dbReference type="RefSeq" id="WP_202766161.1">
    <property type="nucleotide sequence ID" value="NZ_JAESWA010000017.1"/>
</dbReference>
<keyword evidence="6" id="KW-1185">Reference proteome</keyword>
<dbReference type="InterPro" id="IPR009057">
    <property type="entry name" value="Homeodomain-like_sf"/>
</dbReference>
<evidence type="ECO:0000259" key="4">
    <source>
        <dbReference type="PROSITE" id="PS01124"/>
    </source>
</evidence>
<name>A0A937K1U8_9CLOT</name>
<organism evidence="5 6">
    <name type="scientific">Clostridium paridis</name>
    <dbReference type="NCBI Taxonomy" id="2803863"/>
    <lineage>
        <taxon>Bacteria</taxon>
        <taxon>Bacillati</taxon>
        <taxon>Bacillota</taxon>
        <taxon>Clostridia</taxon>
        <taxon>Eubacteriales</taxon>
        <taxon>Clostridiaceae</taxon>
        <taxon>Clostridium</taxon>
    </lineage>
</organism>
<dbReference type="GO" id="GO:0043565">
    <property type="term" value="F:sequence-specific DNA binding"/>
    <property type="evidence" value="ECO:0007669"/>
    <property type="project" value="InterPro"/>
</dbReference>
<dbReference type="InterPro" id="IPR018062">
    <property type="entry name" value="HTH_AraC-typ_CS"/>
</dbReference>
<dbReference type="InterPro" id="IPR010499">
    <property type="entry name" value="AraC_E-bd"/>
</dbReference>
<dbReference type="Gene3D" id="1.10.10.60">
    <property type="entry name" value="Homeodomain-like"/>
    <property type="match status" value="2"/>
</dbReference>
<dbReference type="Gene3D" id="3.20.80.10">
    <property type="entry name" value="Regulatory factor, effector binding domain"/>
    <property type="match status" value="1"/>
</dbReference>
<dbReference type="PROSITE" id="PS01124">
    <property type="entry name" value="HTH_ARAC_FAMILY_2"/>
    <property type="match status" value="1"/>
</dbReference>
<dbReference type="InterPro" id="IPR018060">
    <property type="entry name" value="HTH_AraC"/>
</dbReference>
<dbReference type="InterPro" id="IPR011256">
    <property type="entry name" value="Reg_factor_effector_dom_sf"/>
</dbReference>
<reference evidence="5" key="1">
    <citation type="submission" date="2021-01" db="EMBL/GenBank/DDBJ databases">
        <title>Genome public.</title>
        <authorList>
            <person name="Liu C."/>
            <person name="Sun Q."/>
        </authorList>
    </citation>
    <scope>NUCLEOTIDE SEQUENCE</scope>
    <source>
        <strain evidence="5">YIM B02565</strain>
    </source>
</reference>
<dbReference type="InterPro" id="IPR029441">
    <property type="entry name" value="Cass2"/>
</dbReference>
<dbReference type="SUPFAM" id="SSF55136">
    <property type="entry name" value="Probable bacterial effector-binding domain"/>
    <property type="match status" value="1"/>
</dbReference>
<dbReference type="SMART" id="SM00342">
    <property type="entry name" value="HTH_ARAC"/>
    <property type="match status" value="1"/>
</dbReference>